<reference evidence="1 2" key="1">
    <citation type="submission" date="2017-09" db="EMBL/GenBank/DDBJ databases">
        <title>Large-scale bioinformatics analysis of Bacillus genomes uncovers conserved roles of natural products in bacterial physiology.</title>
        <authorList>
            <consortium name="Agbiome Team Llc"/>
            <person name="Bleich R.M."/>
            <person name="Grubbs K.J."/>
            <person name="Santa Maria K.C."/>
            <person name="Allen S.E."/>
            <person name="Farag S."/>
            <person name="Shank E.A."/>
            <person name="Bowers A."/>
        </authorList>
    </citation>
    <scope>NUCLEOTIDE SEQUENCE [LARGE SCALE GENOMIC DNA]</scope>
    <source>
        <strain evidence="1 2">AFS009893</strain>
    </source>
</reference>
<proteinExistence type="predicted"/>
<name>A0A2B6RNB0_9BACI</name>
<dbReference type="Proteomes" id="UP000219775">
    <property type="component" value="Unassembled WGS sequence"/>
</dbReference>
<evidence type="ECO:0000313" key="2">
    <source>
        <dbReference type="Proteomes" id="UP000219775"/>
    </source>
</evidence>
<dbReference type="AlphaFoldDB" id="A0A2B6RNB0"/>
<gene>
    <name evidence="1" type="ORF">CN613_15880</name>
</gene>
<organism evidence="1 2">
    <name type="scientific">Bacillus pseudomycoides</name>
    <dbReference type="NCBI Taxonomy" id="64104"/>
    <lineage>
        <taxon>Bacteria</taxon>
        <taxon>Bacillati</taxon>
        <taxon>Bacillota</taxon>
        <taxon>Bacilli</taxon>
        <taxon>Bacillales</taxon>
        <taxon>Bacillaceae</taxon>
        <taxon>Bacillus</taxon>
        <taxon>Bacillus cereus group</taxon>
    </lineage>
</organism>
<accession>A0A2B6RNB0</accession>
<protein>
    <submittedName>
        <fullName evidence="1">Uncharacterized protein</fullName>
    </submittedName>
</protein>
<comment type="caution">
    <text evidence="1">The sequence shown here is derived from an EMBL/GenBank/DDBJ whole genome shotgun (WGS) entry which is preliminary data.</text>
</comment>
<evidence type="ECO:0000313" key="1">
    <source>
        <dbReference type="EMBL" id="PEM68052.1"/>
    </source>
</evidence>
<dbReference type="EMBL" id="NUDP01000057">
    <property type="protein sequence ID" value="PEM68052.1"/>
    <property type="molecule type" value="Genomic_DNA"/>
</dbReference>
<sequence>MNNKMGGLHSFSLFVFTRHGAEKGADRFYAWPDALSHLKIKFYVGLLICIYLILVHQFHALLSLNV</sequence>